<evidence type="ECO:0000313" key="2">
    <source>
        <dbReference type="EMBL" id="GFD58607.1"/>
    </source>
</evidence>
<dbReference type="AlphaFoldDB" id="A0A699XG33"/>
<feature type="non-terminal residue" evidence="2">
    <location>
        <position position="1"/>
    </location>
</feature>
<dbReference type="EMBL" id="BKCJ011855040">
    <property type="protein sequence ID" value="GFD58607.1"/>
    <property type="molecule type" value="Genomic_DNA"/>
</dbReference>
<sequence>DDERTKSDNDEVLDPNLTKDDQTEYEEEDVNEGVRTPSGNEFTDEETMDGEEDDEVLKELYDDVN</sequence>
<reference evidence="2" key="1">
    <citation type="journal article" date="2019" name="Sci. Rep.">
        <title>Draft genome of Tanacetum cinerariifolium, the natural source of mosquito coil.</title>
        <authorList>
            <person name="Yamashiro T."/>
            <person name="Shiraishi A."/>
            <person name="Satake H."/>
            <person name="Nakayama K."/>
        </authorList>
    </citation>
    <scope>NUCLEOTIDE SEQUENCE</scope>
</reference>
<comment type="caution">
    <text evidence="2">The sequence shown here is derived from an EMBL/GenBank/DDBJ whole genome shotgun (WGS) entry which is preliminary data.</text>
</comment>
<feature type="non-terminal residue" evidence="2">
    <location>
        <position position="65"/>
    </location>
</feature>
<feature type="region of interest" description="Disordered" evidence="1">
    <location>
        <begin position="1"/>
        <end position="65"/>
    </location>
</feature>
<accession>A0A699XG33</accession>
<organism evidence="2">
    <name type="scientific">Tanacetum cinerariifolium</name>
    <name type="common">Dalmatian daisy</name>
    <name type="synonym">Chrysanthemum cinerariifolium</name>
    <dbReference type="NCBI Taxonomy" id="118510"/>
    <lineage>
        <taxon>Eukaryota</taxon>
        <taxon>Viridiplantae</taxon>
        <taxon>Streptophyta</taxon>
        <taxon>Embryophyta</taxon>
        <taxon>Tracheophyta</taxon>
        <taxon>Spermatophyta</taxon>
        <taxon>Magnoliopsida</taxon>
        <taxon>eudicotyledons</taxon>
        <taxon>Gunneridae</taxon>
        <taxon>Pentapetalae</taxon>
        <taxon>asterids</taxon>
        <taxon>campanulids</taxon>
        <taxon>Asterales</taxon>
        <taxon>Asteraceae</taxon>
        <taxon>Asteroideae</taxon>
        <taxon>Anthemideae</taxon>
        <taxon>Anthemidinae</taxon>
        <taxon>Tanacetum</taxon>
    </lineage>
</organism>
<proteinExistence type="predicted"/>
<gene>
    <name evidence="2" type="ORF">Tci_930576</name>
</gene>
<name>A0A699XG33_TANCI</name>
<feature type="compositionally biased region" description="Acidic residues" evidence="1">
    <location>
        <begin position="42"/>
        <end position="56"/>
    </location>
</feature>
<evidence type="ECO:0000256" key="1">
    <source>
        <dbReference type="SAM" id="MobiDB-lite"/>
    </source>
</evidence>
<protein>
    <submittedName>
        <fullName evidence="2">Uncharacterized protein</fullName>
    </submittedName>
</protein>